<name>A0ABS6EMT8_9CLOT</name>
<dbReference type="EMBL" id="JAHLQF010000010">
    <property type="protein sequence ID" value="MBU5486554.1"/>
    <property type="molecule type" value="Genomic_DNA"/>
</dbReference>
<reference evidence="1 2" key="1">
    <citation type="submission" date="2021-06" db="EMBL/GenBank/DDBJ databases">
        <authorList>
            <person name="Sun Q."/>
            <person name="Li D."/>
        </authorList>
    </citation>
    <scope>NUCLEOTIDE SEQUENCE [LARGE SCALE GENOMIC DNA]</scope>
    <source>
        <strain evidence="1 2">MSJ-11</strain>
    </source>
</reference>
<evidence type="ECO:0000313" key="1">
    <source>
        <dbReference type="EMBL" id="MBU5486554.1"/>
    </source>
</evidence>
<gene>
    <name evidence="1" type="ORF">KQI86_19915</name>
</gene>
<dbReference type="Proteomes" id="UP000726170">
    <property type="component" value="Unassembled WGS sequence"/>
</dbReference>
<accession>A0ABS6EMT8</accession>
<proteinExistence type="predicted"/>
<sequence length="77" mass="8957">MNINNNFVDKDILKRINGNALKLYIFLGIDSKNETGESWYTLESISQYFGKSIRTISIWIKELEDINLFSLNRVVKA</sequence>
<dbReference type="RefSeq" id="WP_216441162.1">
    <property type="nucleotide sequence ID" value="NZ_JAHLQF010000010.1"/>
</dbReference>
<dbReference type="Pfam" id="PF13730">
    <property type="entry name" value="HTH_36"/>
    <property type="match status" value="1"/>
</dbReference>
<evidence type="ECO:0000313" key="2">
    <source>
        <dbReference type="Proteomes" id="UP000726170"/>
    </source>
</evidence>
<protein>
    <submittedName>
        <fullName evidence="1">Helix-turn-helix domain-containing protein</fullName>
    </submittedName>
</protein>
<comment type="caution">
    <text evidence="1">The sequence shown here is derived from an EMBL/GenBank/DDBJ whole genome shotgun (WGS) entry which is preliminary data.</text>
</comment>
<organism evidence="1 2">
    <name type="scientific">Clostridium mobile</name>
    <dbReference type="NCBI Taxonomy" id="2841512"/>
    <lineage>
        <taxon>Bacteria</taxon>
        <taxon>Bacillati</taxon>
        <taxon>Bacillota</taxon>
        <taxon>Clostridia</taxon>
        <taxon>Eubacteriales</taxon>
        <taxon>Clostridiaceae</taxon>
        <taxon>Clostridium</taxon>
    </lineage>
</organism>
<keyword evidence="2" id="KW-1185">Reference proteome</keyword>